<keyword evidence="1" id="KW-1133">Transmembrane helix</keyword>
<keyword evidence="1" id="KW-0812">Transmembrane</keyword>
<keyword evidence="3" id="KW-1185">Reference proteome</keyword>
<feature type="transmembrane region" description="Helical" evidence="1">
    <location>
        <begin position="20"/>
        <end position="40"/>
    </location>
</feature>
<name>A0A218ZG53_9HELO</name>
<dbReference type="InParanoid" id="A0A218ZG53"/>
<evidence type="ECO:0000313" key="3">
    <source>
        <dbReference type="Proteomes" id="UP000242519"/>
    </source>
</evidence>
<reference evidence="2 3" key="1">
    <citation type="submission" date="2017-04" db="EMBL/GenBank/DDBJ databases">
        <title>Draft genome sequence of Marssonina coronaria NL1: causal agent of apple blotch.</title>
        <authorList>
            <person name="Cheng Q."/>
        </authorList>
    </citation>
    <scope>NUCLEOTIDE SEQUENCE [LARGE SCALE GENOMIC DNA]</scope>
    <source>
        <strain evidence="2 3">NL1</strain>
    </source>
</reference>
<dbReference type="AlphaFoldDB" id="A0A218ZG53"/>
<protein>
    <submittedName>
        <fullName evidence="2">Uncharacterized protein</fullName>
    </submittedName>
</protein>
<organism evidence="2 3">
    <name type="scientific">Diplocarpon coronariae</name>
    <dbReference type="NCBI Taxonomy" id="2795749"/>
    <lineage>
        <taxon>Eukaryota</taxon>
        <taxon>Fungi</taxon>
        <taxon>Dikarya</taxon>
        <taxon>Ascomycota</taxon>
        <taxon>Pezizomycotina</taxon>
        <taxon>Leotiomycetes</taxon>
        <taxon>Helotiales</taxon>
        <taxon>Drepanopezizaceae</taxon>
        <taxon>Diplocarpon</taxon>
    </lineage>
</organism>
<accession>A0A218ZG53</accession>
<gene>
    <name evidence="2" type="ORF">B2J93_2493</name>
</gene>
<dbReference type="EMBL" id="MZNU01000051">
    <property type="protein sequence ID" value="OWP06255.1"/>
    <property type="molecule type" value="Genomic_DNA"/>
</dbReference>
<dbReference type="Proteomes" id="UP000242519">
    <property type="component" value="Unassembled WGS sequence"/>
</dbReference>
<evidence type="ECO:0000313" key="2">
    <source>
        <dbReference type="EMBL" id="OWP06255.1"/>
    </source>
</evidence>
<evidence type="ECO:0000256" key="1">
    <source>
        <dbReference type="SAM" id="Phobius"/>
    </source>
</evidence>
<comment type="caution">
    <text evidence="2">The sequence shown here is derived from an EMBL/GenBank/DDBJ whole genome shotgun (WGS) entry which is preliminary data.</text>
</comment>
<proteinExistence type="predicted"/>
<keyword evidence="1" id="KW-0472">Membrane</keyword>
<sequence length="116" mass="11795">MADLPASASTGAHRGLTGNGLALASRGVVVAVVVVVVAAVRCLTVANATDTTTGLSARQNAACQPSTGKWSRHRHYELSLSSLGGDIVECGSGRSVLRANATPTTPVRQSGELELI</sequence>